<dbReference type="InterPro" id="IPR035965">
    <property type="entry name" value="PAS-like_dom_sf"/>
</dbReference>
<dbReference type="AlphaFoldDB" id="A0A367ZTJ2"/>
<dbReference type="Proteomes" id="UP000252355">
    <property type="component" value="Unassembled WGS sequence"/>
</dbReference>
<reference evidence="3 4" key="1">
    <citation type="submission" date="2018-05" db="EMBL/GenBank/DDBJ databases">
        <title>A metagenomic window into the 2 km-deep terrestrial subsurface aquifer revealed taxonomically and functionally diverse microbial community comprising novel uncultured bacterial lineages.</title>
        <authorList>
            <person name="Kadnikov V.V."/>
            <person name="Mardanov A.V."/>
            <person name="Beletsky A.V."/>
            <person name="Banks D."/>
            <person name="Pimenov N.V."/>
            <person name="Frank Y.A."/>
            <person name="Karnachuk O.V."/>
            <person name="Ravin N.V."/>
        </authorList>
    </citation>
    <scope>NUCLEOTIDE SEQUENCE [LARGE SCALE GENOMIC DNA]</scope>
    <source>
        <strain evidence="3">BY5</strain>
    </source>
</reference>
<protein>
    <submittedName>
        <fullName evidence="3">Sensory box histidine kinase/response regulator</fullName>
    </submittedName>
</protein>
<dbReference type="Gene3D" id="3.30.450.20">
    <property type="entry name" value="PAS domain"/>
    <property type="match status" value="1"/>
</dbReference>
<dbReference type="SMART" id="SM00065">
    <property type="entry name" value="GAF"/>
    <property type="match status" value="1"/>
</dbReference>
<evidence type="ECO:0000259" key="1">
    <source>
        <dbReference type="SMART" id="SM00065"/>
    </source>
</evidence>
<dbReference type="SMART" id="SM00091">
    <property type="entry name" value="PAS"/>
    <property type="match status" value="1"/>
</dbReference>
<dbReference type="SUPFAM" id="SSF55781">
    <property type="entry name" value="GAF domain-like"/>
    <property type="match status" value="1"/>
</dbReference>
<dbReference type="InterPro" id="IPR029016">
    <property type="entry name" value="GAF-like_dom_sf"/>
</dbReference>
<dbReference type="SUPFAM" id="SSF55874">
    <property type="entry name" value="ATPase domain of HSP90 chaperone/DNA topoisomerase II/histidine kinase"/>
    <property type="match status" value="1"/>
</dbReference>
<organism evidence="3 4">
    <name type="scientific">Candidatus Ozemobacter sibiricus</name>
    <dbReference type="NCBI Taxonomy" id="2268124"/>
    <lineage>
        <taxon>Bacteria</taxon>
        <taxon>Candidatus Ozemobacteria</taxon>
        <taxon>Candidatus Ozemobacterales</taxon>
        <taxon>Candidatus Ozemobacteraceae</taxon>
        <taxon>Candidatus Ozemobacter</taxon>
    </lineage>
</organism>
<evidence type="ECO:0000313" key="3">
    <source>
        <dbReference type="EMBL" id="RCK81366.1"/>
    </source>
</evidence>
<keyword evidence="3" id="KW-0808">Transferase</keyword>
<dbReference type="Gene3D" id="3.30.450.40">
    <property type="match status" value="1"/>
</dbReference>
<sequence>MEQVTRAILDLWQALAAEPDMGRLLTAVVRAAEVATGAAFGEIVLTNESWARLEYQFAQPAELALLENLRDRLGRRIIGVVTNAQATLQVEEPGHPGAGMPQSACHRGETITSSLPLPLHVEGNPLGLLTLFNKPGGFSADDREFMETFLGQVTTTIERELMRVRLARIETRLQGIFEAIGDGLLVCDRHGKPLLANRAFRAMFFPPGQPNQALPAVLPPLLANPNDTGLQEVVLLKPHARVLSSSFVRTRDAQGKVQEMILSLRDITLSKRLDQRFLQLISVLIRRLDQLLTALARRRATARRRLTCRLRSIVRNLVHLTELKAGPLRVDKLPLTIREWLDEVKPRLDRRLTAAGHRLHWPPLPDEADEMVFADGAALQRALRTLIGFHAARLIPGTSIDLTVALAAGRWQISLVTPRSAWKRPPDPAALDWQACIDAFLEETNGRFSLGLAYIRQIMEAHKGGFACSTEGERLTFQLTLPHGGF</sequence>
<dbReference type="Gene3D" id="3.30.565.10">
    <property type="entry name" value="Histidine kinase-like ATPase, C-terminal domain"/>
    <property type="match status" value="1"/>
</dbReference>
<proteinExistence type="predicted"/>
<dbReference type="InterPro" id="IPR000014">
    <property type="entry name" value="PAS"/>
</dbReference>
<name>A0A367ZTJ2_9BACT</name>
<dbReference type="InterPro" id="IPR036890">
    <property type="entry name" value="HATPase_C_sf"/>
</dbReference>
<comment type="caution">
    <text evidence="3">The sequence shown here is derived from an EMBL/GenBank/DDBJ whole genome shotgun (WGS) entry which is preliminary data.</text>
</comment>
<evidence type="ECO:0000259" key="2">
    <source>
        <dbReference type="SMART" id="SM00091"/>
    </source>
</evidence>
<dbReference type="GO" id="GO:0016301">
    <property type="term" value="F:kinase activity"/>
    <property type="evidence" value="ECO:0007669"/>
    <property type="project" value="UniProtKB-KW"/>
</dbReference>
<dbReference type="Pfam" id="PF08448">
    <property type="entry name" value="PAS_4"/>
    <property type="match status" value="1"/>
</dbReference>
<gene>
    <name evidence="3" type="ORF">OZSIB_2235</name>
</gene>
<dbReference type="EMBL" id="QOQW01000002">
    <property type="protein sequence ID" value="RCK81366.1"/>
    <property type="molecule type" value="Genomic_DNA"/>
</dbReference>
<feature type="domain" description="PAS" evidence="2">
    <location>
        <begin position="171"/>
        <end position="235"/>
    </location>
</feature>
<dbReference type="SUPFAM" id="SSF55785">
    <property type="entry name" value="PYP-like sensor domain (PAS domain)"/>
    <property type="match status" value="1"/>
</dbReference>
<dbReference type="Pfam" id="PF13185">
    <property type="entry name" value="GAF_2"/>
    <property type="match status" value="1"/>
</dbReference>
<keyword evidence="3" id="KW-0418">Kinase</keyword>
<evidence type="ECO:0000313" key="4">
    <source>
        <dbReference type="Proteomes" id="UP000252355"/>
    </source>
</evidence>
<dbReference type="InterPro" id="IPR013656">
    <property type="entry name" value="PAS_4"/>
</dbReference>
<accession>A0A367ZTJ2</accession>
<dbReference type="InterPro" id="IPR003018">
    <property type="entry name" value="GAF"/>
</dbReference>
<feature type="domain" description="GAF" evidence="1">
    <location>
        <begin position="20"/>
        <end position="167"/>
    </location>
</feature>